<accession>A0ABW1LXB8</accession>
<evidence type="ECO:0000313" key="3">
    <source>
        <dbReference type="Proteomes" id="UP001596242"/>
    </source>
</evidence>
<sequence length="586" mass="59409">MSGDKNKPDPYQEERQEALAQNGTLDAVTNMTKIVNPFGPFGTTRGIHFGSTSFEGYDLNDMVDIVESAGPELLESASKALVDARDAIRDAAGELERDIEGIDWKGESRTAFTTWATSLVKTAEGIADYADIVGTQVMAAGSGLASVRKSMPPRDSRTDPKPVEEIPEAKRVDSNDEYTAAVKAEKHRQEAINQMYRLASFYTVSAGTMAKAEEPVFPKMPDAGVPAPPPTFLPDIPGPGHESRAFLSDARTTPQNHADVAAGRPLSGEQQSLVVHEASDSANLPQRPVGTEIASVGTLLPQEAVKPTNLTSPSTTGPTALTGPVPPMAPSAVPPTLRGPVGRAPGPSGMSAARVPPSVQGRAGGTPGSGPASRTGTGPVSQTPRTTTSGPMGSRGTGPLGQTARTSMPGQAGGSGTGPMGRGIVGGTPKSGGPVTGPVGGTPRGPVGALPATPSGRSGTGRTTDGVVGGRPVTGAVPGSNASRLPRGTVIGGEGTSAPRTAGQKSDQRGVIGAPSAMPSRGQSPRRPAASFDGVVGTPNGKASSARSGQPTAGGPITSRDGASKKSSDKNRSRSNGRRGDAPTTD</sequence>
<dbReference type="Proteomes" id="UP001596242">
    <property type="component" value="Unassembled WGS sequence"/>
</dbReference>
<comment type="caution">
    <text evidence="2">The sequence shown here is derived from an EMBL/GenBank/DDBJ whole genome shotgun (WGS) entry which is preliminary data.</text>
</comment>
<keyword evidence="3" id="KW-1185">Reference proteome</keyword>
<dbReference type="EMBL" id="JBHSPT010000022">
    <property type="protein sequence ID" value="MFC6055715.1"/>
    <property type="molecule type" value="Genomic_DNA"/>
</dbReference>
<feature type="region of interest" description="Disordered" evidence="1">
    <location>
        <begin position="304"/>
        <end position="586"/>
    </location>
</feature>
<evidence type="ECO:0000256" key="1">
    <source>
        <dbReference type="SAM" id="MobiDB-lite"/>
    </source>
</evidence>
<dbReference type="Gene3D" id="1.20.1260.20">
    <property type="entry name" value="PPE superfamily"/>
    <property type="match status" value="1"/>
</dbReference>
<feature type="compositionally biased region" description="Basic and acidic residues" evidence="1">
    <location>
        <begin position="562"/>
        <end position="572"/>
    </location>
</feature>
<protein>
    <submittedName>
        <fullName evidence="2">Uncharacterized protein</fullName>
    </submittedName>
</protein>
<organism evidence="2 3">
    <name type="scientific">Streptomyces pratens</name>
    <dbReference type="NCBI Taxonomy" id="887456"/>
    <lineage>
        <taxon>Bacteria</taxon>
        <taxon>Bacillati</taxon>
        <taxon>Actinomycetota</taxon>
        <taxon>Actinomycetes</taxon>
        <taxon>Kitasatosporales</taxon>
        <taxon>Streptomycetaceae</taxon>
        <taxon>Streptomyces</taxon>
    </lineage>
</organism>
<feature type="compositionally biased region" description="Low complexity" evidence="1">
    <location>
        <begin position="444"/>
        <end position="475"/>
    </location>
</feature>
<reference evidence="3" key="1">
    <citation type="journal article" date="2019" name="Int. J. Syst. Evol. Microbiol.">
        <title>The Global Catalogue of Microorganisms (GCM) 10K type strain sequencing project: providing services to taxonomists for standard genome sequencing and annotation.</title>
        <authorList>
            <consortium name="The Broad Institute Genomics Platform"/>
            <consortium name="The Broad Institute Genome Sequencing Center for Infectious Disease"/>
            <person name="Wu L."/>
            <person name="Ma J."/>
        </authorList>
    </citation>
    <scope>NUCLEOTIDE SEQUENCE [LARGE SCALE GENOMIC DNA]</scope>
    <source>
        <strain evidence="3">JCM 12763</strain>
    </source>
</reference>
<dbReference type="RefSeq" id="WP_386395316.1">
    <property type="nucleotide sequence ID" value="NZ_JBHSPT010000022.1"/>
</dbReference>
<gene>
    <name evidence="2" type="ORF">ACFP50_09670</name>
</gene>
<name>A0ABW1LXB8_9ACTN</name>
<feature type="compositionally biased region" description="Polar residues" evidence="1">
    <location>
        <begin position="372"/>
        <end position="391"/>
    </location>
</feature>
<feature type="compositionally biased region" description="Gly residues" evidence="1">
    <location>
        <begin position="411"/>
        <end position="443"/>
    </location>
</feature>
<dbReference type="InterPro" id="IPR038332">
    <property type="entry name" value="PPE_sf"/>
</dbReference>
<feature type="compositionally biased region" description="Polar residues" evidence="1">
    <location>
        <begin position="308"/>
        <end position="319"/>
    </location>
</feature>
<feature type="compositionally biased region" description="Pro residues" evidence="1">
    <location>
        <begin position="324"/>
        <end position="333"/>
    </location>
</feature>
<proteinExistence type="predicted"/>
<feature type="compositionally biased region" description="Polar residues" evidence="1">
    <location>
        <begin position="541"/>
        <end position="551"/>
    </location>
</feature>
<evidence type="ECO:0000313" key="2">
    <source>
        <dbReference type="EMBL" id="MFC6055715.1"/>
    </source>
</evidence>